<gene>
    <name evidence="3" type="ordered locus">CND03880</name>
</gene>
<dbReference type="VEuPathDB" id="FungiDB:CND03880"/>
<feature type="transmembrane region" description="Helical" evidence="2">
    <location>
        <begin position="30"/>
        <end position="52"/>
    </location>
</feature>
<organism evidence="3 4">
    <name type="scientific">Cryptococcus deneoformans (strain JEC21 / ATCC MYA-565)</name>
    <name type="common">Cryptococcus neoformans var. neoformans serotype D</name>
    <dbReference type="NCBI Taxonomy" id="214684"/>
    <lineage>
        <taxon>Eukaryota</taxon>
        <taxon>Fungi</taxon>
        <taxon>Dikarya</taxon>
        <taxon>Basidiomycota</taxon>
        <taxon>Agaricomycotina</taxon>
        <taxon>Tremellomycetes</taxon>
        <taxon>Tremellales</taxon>
        <taxon>Cryptococcaceae</taxon>
        <taxon>Cryptococcus</taxon>
        <taxon>Cryptococcus neoformans species complex</taxon>
    </lineage>
</organism>
<dbReference type="AlphaFoldDB" id="Q5KI81"/>
<name>Q5KI81_CRYD1</name>
<dbReference type="GeneID" id="3257094"/>
<dbReference type="Proteomes" id="UP000002149">
    <property type="component" value="Chromosome 4"/>
</dbReference>
<reference evidence="3 4" key="1">
    <citation type="journal article" date="2005" name="Science">
        <title>The genome of the basidiomycetous yeast and human pathogen Cryptococcus neoformans.</title>
        <authorList>
            <person name="Loftus B.J."/>
            <person name="Fung E."/>
            <person name="Roncaglia P."/>
            <person name="Rowley D."/>
            <person name="Amedeo P."/>
            <person name="Bruno D."/>
            <person name="Vamathevan J."/>
            <person name="Miranda M."/>
            <person name="Anderson I.J."/>
            <person name="Fraser J.A."/>
            <person name="Allen J.E."/>
            <person name="Bosdet I.E."/>
            <person name="Brent M.R."/>
            <person name="Chiu R."/>
            <person name="Doering T.L."/>
            <person name="Donlin M.J."/>
            <person name="D'Souza C.A."/>
            <person name="Fox D.S."/>
            <person name="Grinberg V."/>
            <person name="Fu J."/>
            <person name="Fukushima M."/>
            <person name="Haas B.J."/>
            <person name="Huang J.C."/>
            <person name="Janbon G."/>
            <person name="Jones S.J."/>
            <person name="Koo H.L."/>
            <person name="Krzywinski M.I."/>
            <person name="Kwon-Chung J.K."/>
            <person name="Lengeler K.B."/>
            <person name="Maiti R."/>
            <person name="Marra M.A."/>
            <person name="Marra R.E."/>
            <person name="Mathewson C.A."/>
            <person name="Mitchell T.G."/>
            <person name="Pertea M."/>
            <person name="Riggs F.R."/>
            <person name="Salzberg S.L."/>
            <person name="Schein J.E."/>
            <person name="Shvartsbeyn A."/>
            <person name="Shin H."/>
            <person name="Shumway M."/>
            <person name="Specht C.A."/>
            <person name="Suh B.B."/>
            <person name="Tenney A."/>
            <person name="Utterback T.R."/>
            <person name="Wickes B.L."/>
            <person name="Wortman J.R."/>
            <person name="Wye N.H."/>
            <person name="Kronstad J.W."/>
            <person name="Lodge J.K."/>
            <person name="Heitman J."/>
            <person name="Davis R.W."/>
            <person name="Fraser C.M."/>
            <person name="Hyman R.W."/>
        </authorList>
    </citation>
    <scope>NUCLEOTIDE SEQUENCE [LARGE SCALE GENOMIC DNA]</scope>
    <source>
        <strain evidence="4">JEC21 / ATCC MYA-565</strain>
    </source>
</reference>
<feature type="transmembrane region" description="Helical" evidence="2">
    <location>
        <begin position="64"/>
        <end position="82"/>
    </location>
</feature>
<sequence length="486" mass="53888">MTYPVYHHISQPYTYHTYIPVDENGGTSPIYALLMLGLVLFMAANVMPALIPAVDRVWYVADPALKWGFFIIISALLVQMLGLLPGVPPIHVTYVHMVTAFLLVAIVWNTFVPVPSTQVEENKTPSVKEDKPTAGKKREISKEETKKEEEISPWDDLRAHPSAFLATRLNKMMPWPFPMGKAAREGKELWWEKGTHLQLGHFNRVRLGKVEEEEGSEKNMKPKPETEKKLKGKTEKGESEKELGKDSMTAGKQKLSSKKGKASGEPATVTATPKREEGKRNQEIAKINEGKANKQAVEDRQRRKLCRTKNLVTIIGISSMNMTLGFLLLIFYSFQIVSQELNHPIPQGEKLSTILSNSSSSSSSFSQTISNSDSTNEKELTKLKVVREKEVSNEKVSGSKAPSVGPKKEPAISRSIQKAAGPITMTKVNPESGGTGSDVPYETEIGMHYIFNPDGKGENVEDPSMQIPSFGMSHPLMTTTYKQCAS</sequence>
<dbReference type="OMA" id="TEIGMHY"/>
<feature type="region of interest" description="Disordered" evidence="1">
    <location>
        <begin position="354"/>
        <end position="413"/>
    </location>
</feature>
<dbReference type="EMBL" id="AE017344">
    <property type="protein sequence ID" value="AAW42857.1"/>
    <property type="molecule type" value="Genomic_DNA"/>
</dbReference>
<keyword evidence="2" id="KW-0472">Membrane</keyword>
<feature type="region of interest" description="Disordered" evidence="1">
    <location>
        <begin position="119"/>
        <end position="153"/>
    </location>
</feature>
<evidence type="ECO:0000256" key="1">
    <source>
        <dbReference type="SAM" id="MobiDB-lite"/>
    </source>
</evidence>
<feature type="transmembrane region" description="Helical" evidence="2">
    <location>
        <begin position="94"/>
        <end position="114"/>
    </location>
</feature>
<dbReference type="InParanoid" id="Q5KI81"/>
<dbReference type="STRING" id="214684.Q5KI81"/>
<evidence type="ECO:0000313" key="3">
    <source>
        <dbReference type="EMBL" id="AAW42857.1"/>
    </source>
</evidence>
<protein>
    <submittedName>
        <fullName evidence="3">Expressed protein</fullName>
    </submittedName>
</protein>
<dbReference type="OrthoDB" id="2576332at2759"/>
<dbReference type="KEGG" id="cne:CND03880"/>
<feature type="region of interest" description="Disordered" evidence="1">
    <location>
        <begin position="210"/>
        <end position="295"/>
    </location>
</feature>
<keyword evidence="2" id="KW-0812">Transmembrane</keyword>
<feature type="compositionally biased region" description="Basic and acidic residues" evidence="1">
    <location>
        <begin position="216"/>
        <end position="245"/>
    </location>
</feature>
<dbReference type="HOGENOM" id="CLU_555497_0_0_1"/>
<dbReference type="RefSeq" id="XP_570164.1">
    <property type="nucleotide sequence ID" value="XM_570164.2"/>
</dbReference>
<evidence type="ECO:0000313" key="4">
    <source>
        <dbReference type="Proteomes" id="UP000002149"/>
    </source>
</evidence>
<feature type="transmembrane region" description="Helical" evidence="2">
    <location>
        <begin position="311"/>
        <end position="334"/>
    </location>
</feature>
<feature type="compositionally biased region" description="Low complexity" evidence="1">
    <location>
        <begin position="354"/>
        <end position="374"/>
    </location>
</feature>
<feature type="compositionally biased region" description="Basic and acidic residues" evidence="1">
    <location>
        <begin position="273"/>
        <end position="295"/>
    </location>
</feature>
<keyword evidence="2" id="KW-1133">Transmembrane helix</keyword>
<dbReference type="PaxDb" id="214684-Q5KI81"/>
<evidence type="ECO:0000256" key="2">
    <source>
        <dbReference type="SAM" id="Phobius"/>
    </source>
</evidence>
<feature type="compositionally biased region" description="Basic and acidic residues" evidence="1">
    <location>
        <begin position="375"/>
        <end position="393"/>
    </location>
</feature>
<proteinExistence type="predicted"/>
<accession>Q5KI81</accession>
<keyword evidence="4" id="KW-1185">Reference proteome</keyword>
<feature type="compositionally biased region" description="Basic and acidic residues" evidence="1">
    <location>
        <begin position="120"/>
        <end position="153"/>
    </location>
</feature>